<dbReference type="Gene3D" id="1.20.1260.20">
    <property type="entry name" value="PPE superfamily"/>
    <property type="match status" value="1"/>
</dbReference>
<sequence>MTSPSSDFRGGSVQLGDNGESAALVQQARSGAGGFTYGGDRAIGSPPNWASQESNQLYLGATQNNDPATAEATGRAWQSHGTNLHQAADDLYNAITELGNAWVGQGAGSAQGALVGIANSSRQAGDAAHTMSSRMTQQATAAAEVKKMPAPKDFDPAKQTAAMLAGGPAAMVADMKQQADEARAVHAQQVQYFNAYTQAMSEVDGATPSFGPESLGLPADGRIGGTSAQSVGASTGAVPGALGATGAGPVGGIAGGIPGGGGAGFAAGGVPAGGPAPHGAPVPAPAPAPGAVSGAGQPAVAAPSGGGGSAALGAAAGLGAAGLAAVGGKAALGRGSKSGAKERPADETAASSDQSQQHAQSAAQQQAQQQGLMSSGGTIGGGSTTPPASGMGGGMGAGGAHGAEDEEHTRASFLVEADPDEAFGANVATAPPVIGAWNDDEDDR</sequence>
<feature type="region of interest" description="Disordered" evidence="1">
    <location>
        <begin position="331"/>
        <end position="444"/>
    </location>
</feature>
<accession>A0A853B1Y9</accession>
<feature type="region of interest" description="Disordered" evidence="1">
    <location>
        <begin position="275"/>
        <end position="308"/>
    </location>
</feature>
<evidence type="ECO:0000313" key="3">
    <source>
        <dbReference type="Proteomes" id="UP000549616"/>
    </source>
</evidence>
<keyword evidence="3" id="KW-1185">Reference proteome</keyword>
<dbReference type="InterPro" id="IPR038332">
    <property type="entry name" value="PPE_sf"/>
</dbReference>
<dbReference type="Proteomes" id="UP000549616">
    <property type="component" value="Unassembled WGS sequence"/>
</dbReference>
<feature type="compositionally biased region" description="Polar residues" evidence="1">
    <location>
        <begin position="48"/>
        <end position="58"/>
    </location>
</feature>
<gene>
    <name evidence="2" type="ORF">HNR02_002343</name>
</gene>
<dbReference type="EMBL" id="JACCFK010000001">
    <property type="protein sequence ID" value="NYI89020.1"/>
    <property type="molecule type" value="Genomic_DNA"/>
</dbReference>
<feature type="compositionally biased region" description="Pro residues" evidence="1">
    <location>
        <begin position="278"/>
        <end position="288"/>
    </location>
</feature>
<evidence type="ECO:0000256" key="1">
    <source>
        <dbReference type="SAM" id="MobiDB-lite"/>
    </source>
</evidence>
<feature type="region of interest" description="Disordered" evidence="1">
    <location>
        <begin position="1"/>
        <end position="58"/>
    </location>
</feature>
<protein>
    <recommendedName>
        <fullName evidence="4">PPE family domain-containing protein</fullName>
    </recommendedName>
</protein>
<organism evidence="2 3">
    <name type="scientific">Amycolatopsis endophytica</name>
    <dbReference type="NCBI Taxonomy" id="860233"/>
    <lineage>
        <taxon>Bacteria</taxon>
        <taxon>Bacillati</taxon>
        <taxon>Actinomycetota</taxon>
        <taxon>Actinomycetes</taxon>
        <taxon>Pseudonocardiales</taxon>
        <taxon>Pseudonocardiaceae</taxon>
        <taxon>Amycolatopsis</taxon>
    </lineage>
</organism>
<comment type="caution">
    <text evidence="2">The sequence shown here is derived from an EMBL/GenBank/DDBJ whole genome shotgun (WGS) entry which is preliminary data.</text>
</comment>
<evidence type="ECO:0008006" key="4">
    <source>
        <dbReference type="Google" id="ProtNLM"/>
    </source>
</evidence>
<feature type="compositionally biased region" description="Gly residues" evidence="1">
    <location>
        <begin position="390"/>
        <end position="401"/>
    </location>
</feature>
<reference evidence="2 3" key="1">
    <citation type="submission" date="2020-07" db="EMBL/GenBank/DDBJ databases">
        <title>Sequencing the genomes of 1000 actinobacteria strains.</title>
        <authorList>
            <person name="Klenk H.-P."/>
        </authorList>
    </citation>
    <scope>NUCLEOTIDE SEQUENCE [LARGE SCALE GENOMIC DNA]</scope>
    <source>
        <strain evidence="2 3">DSM 104006</strain>
    </source>
</reference>
<feature type="compositionally biased region" description="Low complexity" evidence="1">
    <location>
        <begin position="289"/>
        <end position="303"/>
    </location>
</feature>
<feature type="compositionally biased region" description="Low complexity" evidence="1">
    <location>
        <begin position="349"/>
        <end position="376"/>
    </location>
</feature>
<proteinExistence type="predicted"/>
<name>A0A853B1Y9_9PSEU</name>
<evidence type="ECO:0000313" key="2">
    <source>
        <dbReference type="EMBL" id="NYI89020.1"/>
    </source>
</evidence>
<dbReference type="AlphaFoldDB" id="A0A853B1Y9"/>
<dbReference type="RefSeq" id="WP_179773238.1">
    <property type="nucleotide sequence ID" value="NZ_JACCFK010000001.1"/>
</dbReference>